<keyword evidence="2 5" id="KW-0689">Ribosomal protein</keyword>
<dbReference type="GO" id="GO:0022625">
    <property type="term" value="C:cytosolic large ribosomal subunit"/>
    <property type="evidence" value="ECO:0007669"/>
    <property type="project" value="TreeGrafter"/>
</dbReference>
<evidence type="ECO:0000256" key="6">
    <source>
        <dbReference type="RuleBase" id="RU000661"/>
    </source>
</evidence>
<accession>A0A1F5G0U0</accession>
<dbReference type="InterPro" id="IPR000456">
    <property type="entry name" value="Ribosomal_bL17"/>
</dbReference>
<proteinExistence type="inferred from homology"/>
<reference evidence="8 9" key="1">
    <citation type="journal article" date="2016" name="Nat. Commun.">
        <title>Thousands of microbial genomes shed light on interconnected biogeochemical processes in an aquifer system.</title>
        <authorList>
            <person name="Anantharaman K."/>
            <person name="Brown C.T."/>
            <person name="Hug L.A."/>
            <person name="Sharon I."/>
            <person name="Castelle C.J."/>
            <person name="Probst A.J."/>
            <person name="Thomas B.C."/>
            <person name="Singh A."/>
            <person name="Wilkins M.J."/>
            <person name="Karaoz U."/>
            <person name="Brodie E.L."/>
            <person name="Williams K.H."/>
            <person name="Hubbard S.S."/>
            <person name="Banfield J.F."/>
        </authorList>
    </citation>
    <scope>NUCLEOTIDE SEQUENCE [LARGE SCALE GENOMIC DNA]</scope>
</reference>
<dbReference type="GO" id="GO:0006412">
    <property type="term" value="P:translation"/>
    <property type="evidence" value="ECO:0007669"/>
    <property type="project" value="InterPro"/>
</dbReference>
<comment type="similarity">
    <text evidence="1 5">Belongs to the bacterial ribosomal protein bL17 family.</text>
</comment>
<dbReference type="GO" id="GO:0003735">
    <property type="term" value="F:structural constituent of ribosome"/>
    <property type="evidence" value="ECO:0007669"/>
    <property type="project" value="InterPro"/>
</dbReference>
<evidence type="ECO:0000313" key="9">
    <source>
        <dbReference type="Proteomes" id="UP000176317"/>
    </source>
</evidence>
<protein>
    <recommendedName>
        <fullName evidence="4 6">50S ribosomal protein L17</fullName>
    </recommendedName>
</protein>
<gene>
    <name evidence="8" type="ORF">A2164_01100</name>
</gene>
<dbReference type="InterPro" id="IPR036373">
    <property type="entry name" value="Ribosomal_bL17_sf"/>
</dbReference>
<feature type="region of interest" description="Disordered" evidence="7">
    <location>
        <begin position="126"/>
        <end position="180"/>
    </location>
</feature>
<organism evidence="8 9">
    <name type="scientific">Candidatus Curtissbacteria bacterium RBG_13_35_7</name>
    <dbReference type="NCBI Taxonomy" id="1797705"/>
    <lineage>
        <taxon>Bacteria</taxon>
        <taxon>Candidatus Curtissiibacteriota</taxon>
    </lineage>
</organism>
<dbReference type="NCBIfam" id="TIGR00059">
    <property type="entry name" value="L17"/>
    <property type="match status" value="1"/>
</dbReference>
<comment type="caution">
    <text evidence="8">The sequence shown here is derived from an EMBL/GenBank/DDBJ whole genome shotgun (WGS) entry which is preliminary data.</text>
</comment>
<dbReference type="PROSITE" id="PS01167">
    <property type="entry name" value="RIBOSOMAL_L17"/>
    <property type="match status" value="1"/>
</dbReference>
<evidence type="ECO:0000256" key="5">
    <source>
        <dbReference type="RuleBase" id="RU000660"/>
    </source>
</evidence>
<dbReference type="PANTHER" id="PTHR14413:SF16">
    <property type="entry name" value="LARGE RIBOSOMAL SUBUNIT PROTEIN BL17M"/>
    <property type="match status" value="1"/>
</dbReference>
<evidence type="ECO:0000256" key="3">
    <source>
        <dbReference type="ARBA" id="ARBA00023274"/>
    </source>
</evidence>
<dbReference type="InterPro" id="IPR047859">
    <property type="entry name" value="Ribosomal_bL17_CS"/>
</dbReference>
<keyword evidence="3 5" id="KW-0687">Ribonucleoprotein</keyword>
<dbReference type="Proteomes" id="UP000176317">
    <property type="component" value="Unassembled WGS sequence"/>
</dbReference>
<sequence length="180" mass="19872">MRHAVFGKKLSRDINARKALLNNLTSSLFLSGQITTTLAKAKFANSYVEKIITKAKKNKLNNNRTLASKISKNAFIKLITEIGPGFEERKSGYTRIIKLASRRGDAAPMARLELLEWDKTKAIKLEKKDKKTRQKPKAVKEPKIGANKSATNASTDKKSVKSKKASASSVVAKKSAKSKK</sequence>
<dbReference type="SUPFAM" id="SSF64263">
    <property type="entry name" value="Prokaryotic ribosomal protein L17"/>
    <property type="match status" value="1"/>
</dbReference>
<dbReference type="Pfam" id="PF01196">
    <property type="entry name" value="Ribosomal_L17"/>
    <property type="match status" value="1"/>
</dbReference>
<dbReference type="Gene3D" id="3.90.1030.10">
    <property type="entry name" value="Ribosomal protein L17"/>
    <property type="match status" value="1"/>
</dbReference>
<name>A0A1F5G0U0_9BACT</name>
<evidence type="ECO:0000256" key="1">
    <source>
        <dbReference type="ARBA" id="ARBA00008777"/>
    </source>
</evidence>
<evidence type="ECO:0000256" key="7">
    <source>
        <dbReference type="SAM" id="MobiDB-lite"/>
    </source>
</evidence>
<evidence type="ECO:0000313" key="8">
    <source>
        <dbReference type="EMBL" id="OGD85457.1"/>
    </source>
</evidence>
<evidence type="ECO:0000256" key="4">
    <source>
        <dbReference type="ARBA" id="ARBA00035494"/>
    </source>
</evidence>
<dbReference type="EMBL" id="MFAT01000067">
    <property type="protein sequence ID" value="OGD85457.1"/>
    <property type="molecule type" value="Genomic_DNA"/>
</dbReference>
<dbReference type="PANTHER" id="PTHR14413">
    <property type="entry name" value="RIBOSOMAL PROTEIN L17"/>
    <property type="match status" value="1"/>
</dbReference>
<dbReference type="AlphaFoldDB" id="A0A1F5G0U0"/>
<evidence type="ECO:0000256" key="2">
    <source>
        <dbReference type="ARBA" id="ARBA00022980"/>
    </source>
</evidence>